<dbReference type="Pfam" id="PF00698">
    <property type="entry name" value="Acyl_transf_1"/>
    <property type="match status" value="1"/>
</dbReference>
<dbReference type="PANTHER" id="PTHR43775:SF37">
    <property type="entry name" value="SI:DKEY-61P9.11"/>
    <property type="match status" value="1"/>
</dbReference>
<dbReference type="SUPFAM" id="SSF55048">
    <property type="entry name" value="Probable ACP-binding domain of malonyl-CoA ACP transacylase"/>
    <property type="match status" value="1"/>
</dbReference>
<keyword evidence="1" id="KW-0596">Phosphopantetheine</keyword>
<keyword evidence="5" id="KW-1185">Reference proteome</keyword>
<dbReference type="SUPFAM" id="SSF52151">
    <property type="entry name" value="FabD/lysophospholipase-like"/>
    <property type="match status" value="1"/>
</dbReference>
<dbReference type="GO" id="GO:0004312">
    <property type="term" value="F:fatty acid synthase activity"/>
    <property type="evidence" value="ECO:0007669"/>
    <property type="project" value="TreeGrafter"/>
</dbReference>
<dbReference type="PANTHER" id="PTHR43775">
    <property type="entry name" value="FATTY ACID SYNTHASE"/>
    <property type="match status" value="1"/>
</dbReference>
<protein>
    <recommendedName>
        <fullName evidence="3">Malonyl-CoA:ACP transacylase (MAT) domain-containing protein</fullName>
    </recommendedName>
</protein>
<dbReference type="InterPro" id="IPR016036">
    <property type="entry name" value="Malonyl_transacylase_ACP-bd"/>
</dbReference>
<gene>
    <name evidence="4" type="ORF">FOMPIDRAFT_1080441</name>
</gene>
<dbReference type="InParanoid" id="S8FVT5"/>
<organism evidence="4 5">
    <name type="scientific">Fomitopsis schrenkii</name>
    <name type="common">Brown rot fungus</name>
    <dbReference type="NCBI Taxonomy" id="2126942"/>
    <lineage>
        <taxon>Eukaryota</taxon>
        <taxon>Fungi</taxon>
        <taxon>Dikarya</taxon>
        <taxon>Basidiomycota</taxon>
        <taxon>Agaricomycotina</taxon>
        <taxon>Agaricomycetes</taxon>
        <taxon>Polyporales</taxon>
        <taxon>Fomitopsis</taxon>
    </lineage>
</organism>
<dbReference type="SMART" id="SM00827">
    <property type="entry name" value="PKS_AT"/>
    <property type="match status" value="1"/>
</dbReference>
<feature type="domain" description="Malonyl-CoA:ACP transacylase (MAT)" evidence="3">
    <location>
        <begin position="9"/>
        <end position="315"/>
    </location>
</feature>
<feature type="non-terminal residue" evidence="4">
    <location>
        <position position="1"/>
    </location>
</feature>
<dbReference type="Gene3D" id="3.30.70.250">
    <property type="entry name" value="Malonyl-CoA ACP transacylase, ACP-binding"/>
    <property type="match status" value="1"/>
</dbReference>
<dbReference type="Proteomes" id="UP000015241">
    <property type="component" value="Unassembled WGS sequence"/>
</dbReference>
<dbReference type="InterPro" id="IPR016035">
    <property type="entry name" value="Acyl_Trfase/lysoPLipase"/>
</dbReference>
<dbReference type="STRING" id="743788.S8FVT5"/>
<keyword evidence="2" id="KW-0597">Phosphoprotein</keyword>
<reference evidence="4 5" key="1">
    <citation type="journal article" date="2012" name="Science">
        <title>The Paleozoic origin of enzymatic lignin decomposition reconstructed from 31 fungal genomes.</title>
        <authorList>
            <person name="Floudas D."/>
            <person name="Binder M."/>
            <person name="Riley R."/>
            <person name="Barry K."/>
            <person name="Blanchette R.A."/>
            <person name="Henrissat B."/>
            <person name="Martinez A.T."/>
            <person name="Otillar R."/>
            <person name="Spatafora J.W."/>
            <person name="Yadav J.S."/>
            <person name="Aerts A."/>
            <person name="Benoit I."/>
            <person name="Boyd A."/>
            <person name="Carlson A."/>
            <person name="Copeland A."/>
            <person name="Coutinho P.M."/>
            <person name="de Vries R.P."/>
            <person name="Ferreira P."/>
            <person name="Findley K."/>
            <person name="Foster B."/>
            <person name="Gaskell J."/>
            <person name="Glotzer D."/>
            <person name="Gorecki P."/>
            <person name="Heitman J."/>
            <person name="Hesse C."/>
            <person name="Hori C."/>
            <person name="Igarashi K."/>
            <person name="Jurgens J.A."/>
            <person name="Kallen N."/>
            <person name="Kersten P."/>
            <person name="Kohler A."/>
            <person name="Kuees U."/>
            <person name="Kumar T.K.A."/>
            <person name="Kuo A."/>
            <person name="LaButti K."/>
            <person name="Larrondo L.F."/>
            <person name="Lindquist E."/>
            <person name="Ling A."/>
            <person name="Lombard V."/>
            <person name="Lucas S."/>
            <person name="Lundell T."/>
            <person name="Martin R."/>
            <person name="McLaughlin D.J."/>
            <person name="Morgenstern I."/>
            <person name="Morin E."/>
            <person name="Murat C."/>
            <person name="Nagy L.G."/>
            <person name="Nolan M."/>
            <person name="Ohm R.A."/>
            <person name="Patyshakuliyeva A."/>
            <person name="Rokas A."/>
            <person name="Ruiz-Duenas F.J."/>
            <person name="Sabat G."/>
            <person name="Salamov A."/>
            <person name="Samejima M."/>
            <person name="Schmutz J."/>
            <person name="Slot J.C."/>
            <person name="St John F."/>
            <person name="Stenlid J."/>
            <person name="Sun H."/>
            <person name="Sun S."/>
            <person name="Syed K."/>
            <person name="Tsang A."/>
            <person name="Wiebenga A."/>
            <person name="Young D."/>
            <person name="Pisabarro A."/>
            <person name="Eastwood D.C."/>
            <person name="Martin F."/>
            <person name="Cullen D."/>
            <person name="Grigoriev I.V."/>
            <person name="Hibbett D.S."/>
        </authorList>
    </citation>
    <scope>NUCLEOTIDE SEQUENCE</scope>
    <source>
        <strain evidence="5">FP-58527</strain>
    </source>
</reference>
<sequence>ERPRKVIFLFSPQGGQSIGMGAALYKTVPTFRDAVDQCQALLVSWGSTEMLPFVQGAPDITQGDANLEAGHTALFTLEYSLARMWTAWGVQPDVVLGQSLGEYPALVCSGVLSLEDGLRLVWQRARLILQRCALNSSAMLVIMADIRSIEDMAREYDGLSIVGYNGDYSASVGGDIEQIKLLEDVCQQKGWWHRTIAAPYAYHTSAMEPILDGLLDLGKAVTISCPTIPVVSTIHGLVVEAGDPSVFSDEYFAHHARRPILLRDSISALAARDAELVSEGVWLEIGPHTLVLPQLQLNAAVSKDCLQVSSLRRGEVDGEVICQTLAHLHCAGVDIRWQDVYKEL</sequence>
<evidence type="ECO:0000256" key="1">
    <source>
        <dbReference type="ARBA" id="ARBA00022450"/>
    </source>
</evidence>
<evidence type="ECO:0000259" key="3">
    <source>
        <dbReference type="SMART" id="SM00827"/>
    </source>
</evidence>
<dbReference type="InterPro" id="IPR014043">
    <property type="entry name" value="Acyl_transferase_dom"/>
</dbReference>
<dbReference type="HOGENOM" id="CLU_030558_3_1_1"/>
<proteinExistence type="predicted"/>
<dbReference type="GO" id="GO:0006633">
    <property type="term" value="P:fatty acid biosynthetic process"/>
    <property type="evidence" value="ECO:0007669"/>
    <property type="project" value="TreeGrafter"/>
</dbReference>
<evidence type="ECO:0000313" key="4">
    <source>
        <dbReference type="EMBL" id="EPT02365.1"/>
    </source>
</evidence>
<dbReference type="EMBL" id="KE504136">
    <property type="protein sequence ID" value="EPT02365.1"/>
    <property type="molecule type" value="Genomic_DNA"/>
</dbReference>
<evidence type="ECO:0000256" key="2">
    <source>
        <dbReference type="ARBA" id="ARBA00022553"/>
    </source>
</evidence>
<dbReference type="FunCoup" id="S8FVT5">
    <property type="interactions" value="321"/>
</dbReference>
<evidence type="ECO:0000313" key="5">
    <source>
        <dbReference type="Proteomes" id="UP000015241"/>
    </source>
</evidence>
<dbReference type="OrthoDB" id="2795681at2759"/>
<name>S8FVT5_FOMSC</name>
<accession>S8FVT5</accession>
<dbReference type="AlphaFoldDB" id="S8FVT5"/>
<dbReference type="eggNOG" id="KOG1202">
    <property type="taxonomic scope" value="Eukaryota"/>
</dbReference>
<dbReference type="InterPro" id="IPR050091">
    <property type="entry name" value="PKS_NRPS_Biosynth_Enz"/>
</dbReference>
<dbReference type="InterPro" id="IPR001227">
    <property type="entry name" value="Ac_transferase_dom_sf"/>
</dbReference>
<feature type="non-terminal residue" evidence="4">
    <location>
        <position position="344"/>
    </location>
</feature>
<dbReference type="Gene3D" id="3.40.366.10">
    <property type="entry name" value="Malonyl-Coenzyme A Acyl Carrier Protein, domain 2"/>
    <property type="match status" value="1"/>
</dbReference>